<dbReference type="PROSITE" id="PS00678">
    <property type="entry name" value="WD_REPEATS_1"/>
    <property type="match status" value="1"/>
</dbReference>
<evidence type="ECO:0000313" key="8">
    <source>
        <dbReference type="EMBL" id="CAG8498991.1"/>
    </source>
</evidence>
<dbReference type="PROSITE" id="PS50082">
    <property type="entry name" value="WD_REPEATS_2"/>
    <property type="match status" value="2"/>
</dbReference>
<dbReference type="OrthoDB" id="5594999at2759"/>
<feature type="repeat" description="WD" evidence="7">
    <location>
        <begin position="330"/>
        <end position="357"/>
    </location>
</feature>
<dbReference type="InterPro" id="IPR015943">
    <property type="entry name" value="WD40/YVTN_repeat-like_dom_sf"/>
</dbReference>
<evidence type="ECO:0000256" key="6">
    <source>
        <dbReference type="ARBA" id="ARBA00038255"/>
    </source>
</evidence>
<dbReference type="Pfam" id="PF00400">
    <property type="entry name" value="WD40"/>
    <property type="match status" value="4"/>
</dbReference>
<feature type="repeat" description="WD" evidence="7">
    <location>
        <begin position="221"/>
        <end position="262"/>
    </location>
</feature>
<name>A0A9N8ZKP6_9GLOM</name>
<organism evidence="8 9">
    <name type="scientific">Acaulospora morrowiae</name>
    <dbReference type="NCBI Taxonomy" id="94023"/>
    <lineage>
        <taxon>Eukaryota</taxon>
        <taxon>Fungi</taxon>
        <taxon>Fungi incertae sedis</taxon>
        <taxon>Mucoromycota</taxon>
        <taxon>Glomeromycotina</taxon>
        <taxon>Glomeromycetes</taxon>
        <taxon>Diversisporales</taxon>
        <taxon>Acaulosporaceae</taxon>
        <taxon>Acaulospora</taxon>
    </lineage>
</organism>
<dbReference type="Proteomes" id="UP000789342">
    <property type="component" value="Unassembled WGS sequence"/>
</dbReference>
<evidence type="ECO:0000256" key="3">
    <source>
        <dbReference type="ARBA" id="ARBA00022574"/>
    </source>
</evidence>
<dbReference type="InterPro" id="IPR051973">
    <property type="entry name" value="tRNA_Anticodon_Mtase-Reg"/>
</dbReference>
<dbReference type="EMBL" id="CAJVPV010001486">
    <property type="protein sequence ID" value="CAG8498991.1"/>
    <property type="molecule type" value="Genomic_DNA"/>
</dbReference>
<keyword evidence="9" id="KW-1185">Reference proteome</keyword>
<dbReference type="GO" id="GO:0005737">
    <property type="term" value="C:cytoplasm"/>
    <property type="evidence" value="ECO:0007669"/>
    <property type="project" value="UniProtKB-SubCell"/>
</dbReference>
<dbReference type="AlphaFoldDB" id="A0A9N8ZKP6"/>
<dbReference type="PROSITE" id="PS50294">
    <property type="entry name" value="WD_REPEATS_REGION"/>
    <property type="match status" value="1"/>
</dbReference>
<keyword evidence="5" id="KW-0677">Repeat</keyword>
<evidence type="ECO:0000256" key="5">
    <source>
        <dbReference type="ARBA" id="ARBA00022737"/>
    </source>
</evidence>
<dbReference type="SUPFAM" id="SSF50978">
    <property type="entry name" value="WD40 repeat-like"/>
    <property type="match status" value="3"/>
</dbReference>
<comment type="subcellular location">
    <subcellularLocation>
        <location evidence="1">Cytoplasm</location>
    </subcellularLocation>
</comment>
<dbReference type="Gene3D" id="2.130.10.10">
    <property type="entry name" value="YVTN repeat-like/Quinoprotein amine dehydrogenase"/>
    <property type="match status" value="5"/>
</dbReference>
<keyword evidence="3 7" id="KW-0853">WD repeat</keyword>
<evidence type="ECO:0000256" key="4">
    <source>
        <dbReference type="ARBA" id="ARBA00022694"/>
    </source>
</evidence>
<gene>
    <name evidence="8" type="ORF">AMORRO_LOCUS3157</name>
</gene>
<protein>
    <submittedName>
        <fullName evidence="8">7232_t:CDS:1</fullName>
    </submittedName>
</protein>
<evidence type="ECO:0000256" key="1">
    <source>
        <dbReference type="ARBA" id="ARBA00004496"/>
    </source>
</evidence>
<evidence type="ECO:0000313" key="9">
    <source>
        <dbReference type="Proteomes" id="UP000789342"/>
    </source>
</evidence>
<dbReference type="InterPro" id="IPR019775">
    <property type="entry name" value="WD40_repeat_CS"/>
</dbReference>
<dbReference type="SMART" id="SM00320">
    <property type="entry name" value="WD40"/>
    <property type="match status" value="10"/>
</dbReference>
<dbReference type="GO" id="GO:0030488">
    <property type="term" value="P:tRNA methylation"/>
    <property type="evidence" value="ECO:0007669"/>
    <property type="project" value="TreeGrafter"/>
</dbReference>
<dbReference type="InterPro" id="IPR001680">
    <property type="entry name" value="WD40_rpt"/>
</dbReference>
<accession>A0A9N8ZKP6</accession>
<evidence type="ECO:0000256" key="2">
    <source>
        <dbReference type="ARBA" id="ARBA00022490"/>
    </source>
</evidence>
<evidence type="ECO:0000256" key="7">
    <source>
        <dbReference type="PROSITE-ProRule" id="PRU00221"/>
    </source>
</evidence>
<dbReference type="InterPro" id="IPR036322">
    <property type="entry name" value="WD40_repeat_dom_sf"/>
</dbReference>
<proteinExistence type="inferred from homology"/>
<dbReference type="PANTHER" id="PTHR14344:SF3">
    <property type="entry name" value="WD REPEAT-CONTAINING PROTEIN 6"/>
    <property type="match status" value="1"/>
</dbReference>
<keyword evidence="4" id="KW-0819">tRNA processing</keyword>
<dbReference type="PANTHER" id="PTHR14344">
    <property type="entry name" value="WD REPEAT PROTEIN"/>
    <property type="match status" value="1"/>
</dbReference>
<comment type="caution">
    <text evidence="8">The sequence shown here is derived from an EMBL/GenBank/DDBJ whole genome shotgun (WGS) entry which is preliminary data.</text>
</comment>
<keyword evidence="2" id="KW-0963">Cytoplasm</keyword>
<dbReference type="SUPFAM" id="SSF117289">
    <property type="entry name" value="Nucleoporin domain"/>
    <property type="match status" value="1"/>
</dbReference>
<sequence>MDVESEKFERLYYAGPVTSLCFHNDTILFSGQGPCLKAFYVPTGELMNSSLALEYFRIHGIVPEKYVRKVSVFREDFLKERRLIAIYGSKTVQLVEVIVTYSHEEKLPDCAFNLVSKLPPLKDWVHDVCWLYENLATSEPKFPSELAIAFAHNFVEIWNVKDNSCAYSIQCEECCILYSARFFGENREGLILASGTVFNQVLLWNVMKKNEHGLGVVSKKFVGHEGVIFGVRFSENGRSIVSVSDDRTIRLWETDSDDNEYLSLRSAKPLVLYGHVARIWDCHILNDYLVSISEDSTCRVWKNSFNKNNEDDLSDVYCLACWEGHVGKNVWSLAINPSQKVVVTGGGDSGIRLWSLSAITNNKIDSEEDLIKILLPPPESYAQQNVKLPSREHVRNFVLIDYRVMVIATNYGYLLKHDNFTNEWISLYNSSNLQNYTMMKASECGRIVCCGSIDGHLYVISVNQDFQVIKRKLHESKIFEIFLEKTEDPNTIYLVSHAVQSDVLLLKLTLNGDNQDSVLDVLHKLSIPDEFLLMSLSICSPHNLLICGSRYGGLAIYDIAQSYTSMTNHPVKERSPIIYLRETHRKQSVTSVALNLEKFESPNDEEVLMIYTTGRDGCYVKYRLKGMITYKKNSAVLKIDDSSYIGDYEEEIEADYSGDDDEKPKKKLKKELISGHGLILEEVYRAKITKGWLEKALLIDGELILLGFYRKRFFVYNEVKKFEMFSVACGGAHRAWYFKAQDGRMDKANFMFVRKENVFIYHREDTAFNGGFNECELQKNFHGRECRVVRFLKVVPEVNQFQKKPIILASGAEDGRLRISQYINGEKENLLINLCNIKKHTSVIRSIEWSYGKNLLLFSSGASEELRCWKVEIESANENVENSDFQPVNVNCLEWASCSPMSDILETRIMDIAVHSIDSTKGIHLVAAGYSDSTLRIWFFDEYIRDFLLIGYARFHFKCILQVKHLVVEAFDGMNKDGMILFTSATDGRVAIFDISQLVHRNIHMYDVNIKDRTFNLDLCDPIYFYQAHQSGVNCIAYRRLVNSKTKQTYMIVTGGDDNSIAVYFLDVERNICDADKECIANFRLTIKSNNDRDSMRVNAAHGSSLQGICVINDSLILSTSLDQRLNLWAISSLDLGDSVHGWGNNQEIRLITSKFIDVCDPSSMDTLDTEESETNIFSITGIGIEIFKHNRHM</sequence>
<reference evidence="8" key="1">
    <citation type="submission" date="2021-06" db="EMBL/GenBank/DDBJ databases">
        <authorList>
            <person name="Kallberg Y."/>
            <person name="Tangrot J."/>
            <person name="Rosling A."/>
        </authorList>
    </citation>
    <scope>NUCLEOTIDE SEQUENCE</scope>
    <source>
        <strain evidence="8">CL551</strain>
    </source>
</reference>
<comment type="similarity">
    <text evidence="6">Belongs to the WD repeat WDR6 family.</text>
</comment>